<evidence type="ECO:0000256" key="2">
    <source>
        <dbReference type="SAM" id="MobiDB-lite"/>
    </source>
</evidence>
<dbReference type="PANTHER" id="PTHR46558:SF13">
    <property type="entry name" value="HTH-TYPE TRANSCRIPTIONAL REGULATOR IMMR"/>
    <property type="match status" value="1"/>
</dbReference>
<keyword evidence="3" id="KW-0812">Transmembrane</keyword>
<feature type="domain" description="HTH cro/C1-type" evidence="4">
    <location>
        <begin position="12"/>
        <end position="66"/>
    </location>
</feature>
<reference evidence="5" key="1">
    <citation type="journal article" date="2021" name="PeerJ">
        <title>Extensive microbial diversity within the chicken gut microbiome revealed by metagenomics and culture.</title>
        <authorList>
            <person name="Gilroy R."/>
            <person name="Ravi A."/>
            <person name="Getino M."/>
            <person name="Pursley I."/>
            <person name="Horton D.L."/>
            <person name="Alikhan N.F."/>
            <person name="Baker D."/>
            <person name="Gharbi K."/>
            <person name="Hall N."/>
            <person name="Watson M."/>
            <person name="Adriaenssens E.M."/>
            <person name="Foster-Nyarko E."/>
            <person name="Jarju S."/>
            <person name="Secka A."/>
            <person name="Antonio M."/>
            <person name="Oren A."/>
            <person name="Chaudhuri R.R."/>
            <person name="La Ragione R."/>
            <person name="Hildebrand F."/>
            <person name="Pallen M.J."/>
        </authorList>
    </citation>
    <scope>NUCLEOTIDE SEQUENCE</scope>
    <source>
        <strain evidence="5">CHK186-16707</strain>
    </source>
</reference>
<evidence type="ECO:0000256" key="3">
    <source>
        <dbReference type="SAM" id="Phobius"/>
    </source>
</evidence>
<dbReference type="CDD" id="cd00093">
    <property type="entry name" value="HTH_XRE"/>
    <property type="match status" value="1"/>
</dbReference>
<dbReference type="Pfam" id="PF01381">
    <property type="entry name" value="HTH_3"/>
    <property type="match status" value="1"/>
</dbReference>
<gene>
    <name evidence="5" type="ORF">H9962_10335</name>
</gene>
<dbReference type="PANTHER" id="PTHR46558">
    <property type="entry name" value="TRACRIPTIONAL REGULATORY PROTEIN-RELATED-RELATED"/>
    <property type="match status" value="1"/>
</dbReference>
<keyword evidence="1" id="KW-0238">DNA-binding</keyword>
<sequence length="190" mass="20956">MTEGRIRLGGEIQRRRKLMGLSQEELAQRMNVSRQSVTKWETGQSAPDLDRLIQLSEELRVSLDDLLKTPAPSADALPSGPPADADPNSPLSERAVSEPLFPPRIPAFFLWGFGCLLLTTGAAGLATLWVLSVLHPVQLTDWDGTRTDGLWGYILTHELHMLLFAALGASLGGILLLAVNRWRARPRRET</sequence>
<dbReference type="SMART" id="SM00530">
    <property type="entry name" value="HTH_XRE"/>
    <property type="match status" value="1"/>
</dbReference>
<dbReference type="AlphaFoldDB" id="A0A9D2HGF2"/>
<accession>A0A9D2HGF2</accession>
<dbReference type="Proteomes" id="UP000824225">
    <property type="component" value="Unassembled WGS sequence"/>
</dbReference>
<feature type="transmembrane region" description="Helical" evidence="3">
    <location>
        <begin position="108"/>
        <end position="131"/>
    </location>
</feature>
<dbReference type="InterPro" id="IPR001387">
    <property type="entry name" value="Cro/C1-type_HTH"/>
</dbReference>
<dbReference type="GO" id="GO:0003677">
    <property type="term" value="F:DNA binding"/>
    <property type="evidence" value="ECO:0007669"/>
    <property type="project" value="UniProtKB-KW"/>
</dbReference>
<feature type="region of interest" description="Disordered" evidence="2">
    <location>
        <begin position="71"/>
        <end position="95"/>
    </location>
</feature>
<dbReference type="PROSITE" id="PS50943">
    <property type="entry name" value="HTH_CROC1"/>
    <property type="match status" value="1"/>
</dbReference>
<dbReference type="SUPFAM" id="SSF47413">
    <property type="entry name" value="lambda repressor-like DNA-binding domains"/>
    <property type="match status" value="1"/>
</dbReference>
<evidence type="ECO:0000259" key="4">
    <source>
        <dbReference type="PROSITE" id="PS50943"/>
    </source>
</evidence>
<evidence type="ECO:0000313" key="5">
    <source>
        <dbReference type="EMBL" id="HJA09565.1"/>
    </source>
</evidence>
<reference evidence="5" key="2">
    <citation type="submission" date="2021-04" db="EMBL/GenBank/DDBJ databases">
        <authorList>
            <person name="Gilroy R."/>
        </authorList>
    </citation>
    <scope>NUCLEOTIDE SEQUENCE</scope>
    <source>
        <strain evidence="5">CHK186-16707</strain>
    </source>
</reference>
<feature type="transmembrane region" description="Helical" evidence="3">
    <location>
        <begin position="159"/>
        <end position="179"/>
    </location>
</feature>
<dbReference type="Gene3D" id="1.10.260.40">
    <property type="entry name" value="lambda repressor-like DNA-binding domains"/>
    <property type="match status" value="1"/>
</dbReference>
<name>A0A9D2HGF2_9BACT</name>
<evidence type="ECO:0000313" key="6">
    <source>
        <dbReference type="Proteomes" id="UP000824225"/>
    </source>
</evidence>
<comment type="caution">
    <text evidence="5">The sequence shown here is derived from an EMBL/GenBank/DDBJ whole genome shotgun (WGS) entry which is preliminary data.</text>
</comment>
<dbReference type="InterPro" id="IPR010982">
    <property type="entry name" value="Lambda_DNA-bd_dom_sf"/>
</dbReference>
<keyword evidence="3" id="KW-1133">Transmembrane helix</keyword>
<evidence type="ECO:0000256" key="1">
    <source>
        <dbReference type="ARBA" id="ARBA00023125"/>
    </source>
</evidence>
<organism evidence="5 6">
    <name type="scientific">Candidatus Mailhella merdigallinarum</name>
    <dbReference type="NCBI Taxonomy" id="2838658"/>
    <lineage>
        <taxon>Bacteria</taxon>
        <taxon>Pseudomonadati</taxon>
        <taxon>Thermodesulfobacteriota</taxon>
        <taxon>Desulfovibrionia</taxon>
        <taxon>Desulfovibrionales</taxon>
        <taxon>Desulfovibrionaceae</taxon>
        <taxon>Mailhella</taxon>
    </lineage>
</organism>
<protein>
    <submittedName>
        <fullName evidence="5">Helix-turn-helix domain-containing protein</fullName>
    </submittedName>
</protein>
<dbReference type="EMBL" id="DXAN01000032">
    <property type="protein sequence ID" value="HJA09565.1"/>
    <property type="molecule type" value="Genomic_DNA"/>
</dbReference>
<keyword evidence="3" id="KW-0472">Membrane</keyword>
<proteinExistence type="predicted"/>